<dbReference type="Proteomes" id="UP000241206">
    <property type="component" value="Unassembled WGS sequence"/>
</dbReference>
<comment type="caution">
    <text evidence="1">The sequence shown here is derived from an EMBL/GenBank/DDBJ whole genome shotgun (WGS) entry which is preliminary data.</text>
</comment>
<dbReference type="EMBL" id="PHHF01000029">
    <property type="protein sequence ID" value="PTD24935.1"/>
    <property type="molecule type" value="Genomic_DNA"/>
</dbReference>
<dbReference type="AlphaFoldDB" id="A0A2T4I4X8"/>
<evidence type="ECO:0000313" key="2">
    <source>
        <dbReference type="Proteomes" id="UP000241206"/>
    </source>
</evidence>
<sequence length="63" mass="7255">MNPERLDKGAGEVMWHVEGDRIERLHDLSPFITKGEASIIWRLRGRCSIDRDTAVDPSLSQHR</sequence>
<reference evidence="1 2" key="1">
    <citation type="submission" date="2017-11" db="EMBL/GenBank/DDBJ databases">
        <title>Sphingomonas oleivorans sp. nov., isolated from oil-contaminated soil.</title>
        <authorList>
            <person name="Wang L."/>
            <person name="Chen L."/>
        </authorList>
    </citation>
    <scope>NUCLEOTIDE SEQUENCE [LARGE SCALE GENOMIC DNA]</scope>
    <source>
        <strain evidence="1 2">K101</strain>
    </source>
</reference>
<organism evidence="1 2">
    <name type="scientific">Edaphosphingomonas fennica</name>
    <dbReference type="NCBI Taxonomy" id="114404"/>
    <lineage>
        <taxon>Bacteria</taxon>
        <taxon>Pseudomonadati</taxon>
        <taxon>Pseudomonadota</taxon>
        <taxon>Alphaproteobacteria</taxon>
        <taxon>Sphingomonadales</taxon>
        <taxon>Rhizorhabdaceae</taxon>
        <taxon>Edaphosphingomonas</taxon>
    </lineage>
</organism>
<evidence type="ECO:0000313" key="1">
    <source>
        <dbReference type="EMBL" id="PTD24935.1"/>
    </source>
</evidence>
<accession>A0A2T4I4X8</accession>
<name>A0A2T4I4X8_9SPHN</name>
<gene>
    <name evidence="1" type="ORF">CV103_06820</name>
</gene>
<protein>
    <submittedName>
        <fullName evidence="1">Uncharacterized protein</fullName>
    </submittedName>
</protein>
<proteinExistence type="predicted"/>
<keyword evidence="2" id="KW-1185">Reference proteome</keyword>